<keyword evidence="4" id="KW-0456">Lyase</keyword>
<proteinExistence type="predicted"/>
<sequence length="202" mass="22568">MSSSSTTFSDSRVSYEPGLRVAYQAVERRIADRAVIPIENSIGGSIYGNYSLLLRHNLHIVGNFCFLFLIACLPTMALSFTFENGSQPSPGCSQQRYSILVLAKEPLALPQMVPLSYFVYNTTSSLFPSNQIESRPLKNQPMQASMNNNKSIGYFHYIFYVDIEASMADQRTQTAITHLQSWGAIRWTQAGYMIDALTLIGV</sequence>
<reference evidence="8" key="1">
    <citation type="submission" date="2019-09" db="EMBL/GenBank/DDBJ databases">
        <title>Draft genome information of white flower Hibiscus syriacus.</title>
        <authorList>
            <person name="Kim Y.-M."/>
        </authorList>
    </citation>
    <scope>NUCLEOTIDE SEQUENCE [LARGE SCALE GENOMIC DNA]</scope>
    <source>
        <strain evidence="8">YM2019G1</strain>
    </source>
</reference>
<keyword evidence="6" id="KW-0812">Transmembrane</keyword>
<dbReference type="Pfam" id="PF00800">
    <property type="entry name" value="PDT"/>
    <property type="match status" value="1"/>
</dbReference>
<keyword evidence="6" id="KW-0472">Membrane</keyword>
<dbReference type="Gene3D" id="3.40.190.10">
    <property type="entry name" value="Periplasmic binding protein-like II"/>
    <property type="match status" value="1"/>
</dbReference>
<evidence type="ECO:0000256" key="5">
    <source>
        <dbReference type="ARBA" id="ARBA00029440"/>
    </source>
</evidence>
<dbReference type="PANTHER" id="PTHR21022">
    <property type="entry name" value="PREPHENATE DEHYDRATASE P PROTEIN"/>
    <property type="match status" value="1"/>
</dbReference>
<accession>A0A6A2ZIB2</accession>
<dbReference type="GO" id="GO:0047769">
    <property type="term" value="F:arogenate dehydratase activity"/>
    <property type="evidence" value="ECO:0007669"/>
    <property type="project" value="TreeGrafter"/>
</dbReference>
<dbReference type="AlphaFoldDB" id="A0A6A2ZIB2"/>
<dbReference type="GO" id="GO:0009507">
    <property type="term" value="C:chloroplast"/>
    <property type="evidence" value="ECO:0007669"/>
    <property type="project" value="TreeGrafter"/>
</dbReference>
<dbReference type="Proteomes" id="UP000436088">
    <property type="component" value="Unassembled WGS sequence"/>
</dbReference>
<organism evidence="8 9">
    <name type="scientific">Hibiscus syriacus</name>
    <name type="common">Rose of Sharon</name>
    <dbReference type="NCBI Taxonomy" id="106335"/>
    <lineage>
        <taxon>Eukaryota</taxon>
        <taxon>Viridiplantae</taxon>
        <taxon>Streptophyta</taxon>
        <taxon>Embryophyta</taxon>
        <taxon>Tracheophyta</taxon>
        <taxon>Spermatophyta</taxon>
        <taxon>Magnoliopsida</taxon>
        <taxon>eudicotyledons</taxon>
        <taxon>Gunneridae</taxon>
        <taxon>Pentapetalae</taxon>
        <taxon>rosids</taxon>
        <taxon>malvids</taxon>
        <taxon>Malvales</taxon>
        <taxon>Malvaceae</taxon>
        <taxon>Malvoideae</taxon>
        <taxon>Hibiscus</taxon>
    </lineage>
</organism>
<evidence type="ECO:0000256" key="2">
    <source>
        <dbReference type="ARBA" id="ARBA00023141"/>
    </source>
</evidence>
<evidence type="ECO:0000256" key="6">
    <source>
        <dbReference type="SAM" id="Phobius"/>
    </source>
</evidence>
<evidence type="ECO:0000313" key="9">
    <source>
        <dbReference type="Proteomes" id="UP000436088"/>
    </source>
</evidence>
<evidence type="ECO:0000256" key="3">
    <source>
        <dbReference type="ARBA" id="ARBA00023222"/>
    </source>
</evidence>
<feature type="transmembrane region" description="Helical" evidence="6">
    <location>
        <begin position="60"/>
        <end position="82"/>
    </location>
</feature>
<gene>
    <name evidence="8" type="ORF">F3Y22_tig00110882pilonHSYRG00146</name>
</gene>
<dbReference type="InterPro" id="IPR001086">
    <property type="entry name" value="Preph_deHydtase"/>
</dbReference>
<evidence type="ECO:0000313" key="8">
    <source>
        <dbReference type="EMBL" id="KAE8691761.1"/>
    </source>
</evidence>
<name>A0A6A2ZIB2_HIBSY</name>
<dbReference type="EMBL" id="VEPZ02001145">
    <property type="protein sequence ID" value="KAE8691761.1"/>
    <property type="molecule type" value="Genomic_DNA"/>
</dbReference>
<keyword evidence="9" id="KW-1185">Reference proteome</keyword>
<feature type="domain" description="Prephenate dehydratase" evidence="7">
    <location>
        <begin position="20"/>
        <end position="65"/>
    </location>
</feature>
<protein>
    <recommendedName>
        <fullName evidence="7">Prephenate dehydratase domain-containing protein</fullName>
    </recommendedName>
</protein>
<keyword evidence="2" id="KW-0057">Aromatic amino acid biosynthesis</keyword>
<comment type="pathway">
    <text evidence="5">Amino-acid biosynthesis.</text>
</comment>
<keyword evidence="6" id="KW-1133">Transmembrane helix</keyword>
<dbReference type="PANTHER" id="PTHR21022:SF42">
    <property type="entry name" value="AROGENATE DEHYDRATASE_PREPHENATE DEHYDRATASE 2, CHLOROPLASTIC"/>
    <property type="match status" value="1"/>
</dbReference>
<keyword evidence="3" id="KW-0584">Phenylalanine biosynthesis</keyword>
<evidence type="ECO:0000259" key="7">
    <source>
        <dbReference type="Pfam" id="PF00800"/>
    </source>
</evidence>
<dbReference type="SUPFAM" id="SSF53850">
    <property type="entry name" value="Periplasmic binding protein-like II"/>
    <property type="match status" value="1"/>
</dbReference>
<keyword evidence="1" id="KW-0028">Amino-acid biosynthesis</keyword>
<evidence type="ECO:0000256" key="1">
    <source>
        <dbReference type="ARBA" id="ARBA00022605"/>
    </source>
</evidence>
<comment type="caution">
    <text evidence="8">The sequence shown here is derived from an EMBL/GenBank/DDBJ whole genome shotgun (WGS) entry which is preliminary data.</text>
</comment>
<evidence type="ECO:0000256" key="4">
    <source>
        <dbReference type="ARBA" id="ARBA00023239"/>
    </source>
</evidence>
<dbReference type="Gene3D" id="3.30.70.260">
    <property type="match status" value="1"/>
</dbReference>
<dbReference type="GO" id="GO:0004664">
    <property type="term" value="F:prephenate dehydratase activity"/>
    <property type="evidence" value="ECO:0007669"/>
    <property type="project" value="InterPro"/>
</dbReference>
<dbReference type="GO" id="GO:0009094">
    <property type="term" value="P:L-phenylalanine biosynthetic process"/>
    <property type="evidence" value="ECO:0007669"/>
    <property type="project" value="UniProtKB-KW"/>
</dbReference>